<evidence type="ECO:0000256" key="1">
    <source>
        <dbReference type="SAM" id="Phobius"/>
    </source>
</evidence>
<dbReference type="AlphaFoldDB" id="A0A8X6PNI3"/>
<organism evidence="2 3">
    <name type="scientific">Nephila pilipes</name>
    <name type="common">Giant wood spider</name>
    <name type="synonym">Nephila maculata</name>
    <dbReference type="NCBI Taxonomy" id="299642"/>
    <lineage>
        <taxon>Eukaryota</taxon>
        <taxon>Metazoa</taxon>
        <taxon>Ecdysozoa</taxon>
        <taxon>Arthropoda</taxon>
        <taxon>Chelicerata</taxon>
        <taxon>Arachnida</taxon>
        <taxon>Araneae</taxon>
        <taxon>Araneomorphae</taxon>
        <taxon>Entelegynae</taxon>
        <taxon>Araneoidea</taxon>
        <taxon>Nephilidae</taxon>
        <taxon>Nephila</taxon>
    </lineage>
</organism>
<protein>
    <recommendedName>
        <fullName evidence="4">Transmembrane protein</fullName>
    </recommendedName>
</protein>
<comment type="caution">
    <text evidence="2">The sequence shown here is derived from an EMBL/GenBank/DDBJ whole genome shotgun (WGS) entry which is preliminary data.</text>
</comment>
<dbReference type="EMBL" id="BMAW01022912">
    <property type="protein sequence ID" value="GFT80374.1"/>
    <property type="molecule type" value="Genomic_DNA"/>
</dbReference>
<feature type="transmembrane region" description="Helical" evidence="1">
    <location>
        <begin position="137"/>
        <end position="155"/>
    </location>
</feature>
<keyword evidence="3" id="KW-1185">Reference proteome</keyword>
<evidence type="ECO:0000313" key="3">
    <source>
        <dbReference type="Proteomes" id="UP000887013"/>
    </source>
</evidence>
<keyword evidence="1" id="KW-0472">Membrane</keyword>
<dbReference type="Proteomes" id="UP000887013">
    <property type="component" value="Unassembled WGS sequence"/>
</dbReference>
<name>A0A8X6PNI3_NEPPI</name>
<sequence>MEGIILAACLQRAGRSEEIPEVFPGVVYQNDCSMANGLGVKKKKRKEDRLPFDGMPSSRIFKGFVVFDGYVTQALRLLWCSSTCLQSFIQRQLYLPLTMKTLVVLLFLFSVISAIAALPLVYSYYGYPAAYGYAYDYAYPAAVYPYSGAYVYPYYKR</sequence>
<keyword evidence="1" id="KW-1133">Transmembrane helix</keyword>
<reference evidence="2" key="1">
    <citation type="submission" date="2020-08" db="EMBL/GenBank/DDBJ databases">
        <title>Multicomponent nature underlies the extraordinary mechanical properties of spider dragline silk.</title>
        <authorList>
            <person name="Kono N."/>
            <person name="Nakamura H."/>
            <person name="Mori M."/>
            <person name="Yoshida Y."/>
            <person name="Ohtoshi R."/>
            <person name="Malay A.D."/>
            <person name="Moran D.A.P."/>
            <person name="Tomita M."/>
            <person name="Numata K."/>
            <person name="Arakawa K."/>
        </authorList>
    </citation>
    <scope>NUCLEOTIDE SEQUENCE</scope>
</reference>
<evidence type="ECO:0008006" key="4">
    <source>
        <dbReference type="Google" id="ProtNLM"/>
    </source>
</evidence>
<keyword evidence="1" id="KW-0812">Transmembrane</keyword>
<evidence type="ECO:0000313" key="2">
    <source>
        <dbReference type="EMBL" id="GFT80374.1"/>
    </source>
</evidence>
<proteinExistence type="predicted"/>
<feature type="transmembrane region" description="Helical" evidence="1">
    <location>
        <begin position="101"/>
        <end position="125"/>
    </location>
</feature>
<dbReference type="OrthoDB" id="10616146at2759"/>
<accession>A0A8X6PNI3</accession>
<gene>
    <name evidence="2" type="ORF">NPIL_559891</name>
</gene>